<organism evidence="2 3">
    <name type="scientific">Pleurodeles waltl</name>
    <name type="common">Iberian ribbed newt</name>
    <dbReference type="NCBI Taxonomy" id="8319"/>
    <lineage>
        <taxon>Eukaryota</taxon>
        <taxon>Metazoa</taxon>
        <taxon>Chordata</taxon>
        <taxon>Craniata</taxon>
        <taxon>Vertebrata</taxon>
        <taxon>Euteleostomi</taxon>
        <taxon>Amphibia</taxon>
        <taxon>Batrachia</taxon>
        <taxon>Caudata</taxon>
        <taxon>Salamandroidea</taxon>
        <taxon>Salamandridae</taxon>
        <taxon>Pleurodelinae</taxon>
        <taxon>Pleurodeles</taxon>
    </lineage>
</organism>
<name>A0AAV7MTM6_PLEWA</name>
<gene>
    <name evidence="2" type="ORF">NDU88_003835</name>
</gene>
<dbReference type="Proteomes" id="UP001066276">
    <property type="component" value="Chromosome 9"/>
</dbReference>
<evidence type="ECO:0000313" key="3">
    <source>
        <dbReference type="Proteomes" id="UP001066276"/>
    </source>
</evidence>
<protein>
    <submittedName>
        <fullName evidence="2">Uncharacterized protein</fullName>
    </submittedName>
</protein>
<evidence type="ECO:0000256" key="1">
    <source>
        <dbReference type="SAM" id="MobiDB-lite"/>
    </source>
</evidence>
<sequence>MISSEHSHNGFGVGRNLCFSAAQACILTDNYGTEPTSKPITRGKLPMMAGTSFVQPTSPALTRWEPPPISEITWQPPCCPSWVRSICKPPVNEVLTRPMETATPSAPCHLEPGEGLST</sequence>
<reference evidence="2" key="1">
    <citation type="journal article" date="2022" name="bioRxiv">
        <title>Sequencing and chromosome-scale assembly of the giantPleurodeles waltlgenome.</title>
        <authorList>
            <person name="Brown T."/>
            <person name="Elewa A."/>
            <person name="Iarovenko S."/>
            <person name="Subramanian E."/>
            <person name="Araus A.J."/>
            <person name="Petzold A."/>
            <person name="Susuki M."/>
            <person name="Suzuki K.-i.T."/>
            <person name="Hayashi T."/>
            <person name="Toyoda A."/>
            <person name="Oliveira C."/>
            <person name="Osipova E."/>
            <person name="Leigh N.D."/>
            <person name="Simon A."/>
            <person name="Yun M.H."/>
        </authorList>
    </citation>
    <scope>NUCLEOTIDE SEQUENCE</scope>
    <source>
        <strain evidence="2">20211129_DDA</strain>
        <tissue evidence="2">Liver</tissue>
    </source>
</reference>
<dbReference type="EMBL" id="JANPWB010000013">
    <property type="protein sequence ID" value="KAJ1106434.1"/>
    <property type="molecule type" value="Genomic_DNA"/>
</dbReference>
<evidence type="ECO:0000313" key="2">
    <source>
        <dbReference type="EMBL" id="KAJ1106434.1"/>
    </source>
</evidence>
<comment type="caution">
    <text evidence="2">The sequence shown here is derived from an EMBL/GenBank/DDBJ whole genome shotgun (WGS) entry which is preliminary data.</text>
</comment>
<keyword evidence="3" id="KW-1185">Reference proteome</keyword>
<dbReference type="AlphaFoldDB" id="A0AAV7MTM6"/>
<accession>A0AAV7MTM6</accession>
<feature type="region of interest" description="Disordered" evidence="1">
    <location>
        <begin position="98"/>
        <end position="118"/>
    </location>
</feature>
<proteinExistence type="predicted"/>